<evidence type="ECO:0000313" key="4">
    <source>
        <dbReference type="Proteomes" id="UP001236559"/>
    </source>
</evidence>
<protein>
    <submittedName>
        <fullName evidence="3">Ferrous iron transport protein A</fullName>
    </submittedName>
</protein>
<organism evidence="3 4">
    <name type="scientific">Peptoniphilus koenoeneniae</name>
    <dbReference type="NCBI Taxonomy" id="507751"/>
    <lineage>
        <taxon>Bacteria</taxon>
        <taxon>Bacillati</taxon>
        <taxon>Bacillota</taxon>
        <taxon>Tissierellia</taxon>
        <taxon>Tissierellales</taxon>
        <taxon>Peptoniphilaceae</taxon>
        <taxon>Peptoniphilus</taxon>
    </lineage>
</organism>
<dbReference type="InterPro" id="IPR038157">
    <property type="entry name" value="FeoA_core_dom"/>
</dbReference>
<dbReference type="Proteomes" id="UP001236559">
    <property type="component" value="Unassembled WGS sequence"/>
</dbReference>
<feature type="domain" description="Ferrous iron transporter FeoA-like" evidence="2">
    <location>
        <begin position="2"/>
        <end position="75"/>
    </location>
</feature>
<dbReference type="Gene3D" id="2.30.30.90">
    <property type="match status" value="1"/>
</dbReference>
<dbReference type="InterPro" id="IPR008988">
    <property type="entry name" value="Transcriptional_repressor_C"/>
</dbReference>
<reference evidence="3 4" key="1">
    <citation type="submission" date="2023-07" db="EMBL/GenBank/DDBJ databases">
        <title>Genomic Encyclopedia of Type Strains, Phase IV (KMG-IV): sequencing the most valuable type-strain genomes for metagenomic binning, comparative biology and taxonomic classification.</title>
        <authorList>
            <person name="Goeker M."/>
        </authorList>
    </citation>
    <scope>NUCLEOTIDE SEQUENCE [LARGE SCALE GENOMIC DNA]</scope>
    <source>
        <strain evidence="3 4">DSM 22616</strain>
    </source>
</reference>
<dbReference type="PANTHER" id="PTHR43151:SF1">
    <property type="entry name" value="SSR2333 PROTEIN"/>
    <property type="match status" value="1"/>
</dbReference>
<evidence type="ECO:0000259" key="2">
    <source>
        <dbReference type="SMART" id="SM00899"/>
    </source>
</evidence>
<sequence>MISLIMAPKDVDLKVAMIKDKKTKDEILAHIANLGFVKGAKVRVVFENDGNLIVKIKDSRLALGKDIAKKIIVEEL</sequence>
<dbReference type="PANTHER" id="PTHR43151">
    <property type="entry name" value="FEOA FAMILY PROTEIN"/>
    <property type="match status" value="1"/>
</dbReference>
<evidence type="ECO:0000256" key="1">
    <source>
        <dbReference type="ARBA" id="ARBA00023004"/>
    </source>
</evidence>
<dbReference type="SUPFAM" id="SSF50037">
    <property type="entry name" value="C-terminal domain of transcriptional repressors"/>
    <property type="match status" value="1"/>
</dbReference>
<proteinExistence type="predicted"/>
<dbReference type="Pfam" id="PF04023">
    <property type="entry name" value="FeoA"/>
    <property type="match status" value="1"/>
</dbReference>
<dbReference type="InterPro" id="IPR007167">
    <property type="entry name" value="Fe-transptr_FeoA-like"/>
</dbReference>
<keyword evidence="4" id="KW-1185">Reference proteome</keyword>
<dbReference type="RefSeq" id="WP_023056029.1">
    <property type="nucleotide sequence ID" value="NZ_JAUSTN010000005.1"/>
</dbReference>
<dbReference type="InterPro" id="IPR053184">
    <property type="entry name" value="FeoA-like"/>
</dbReference>
<evidence type="ECO:0000313" key="3">
    <source>
        <dbReference type="EMBL" id="MDQ0275036.1"/>
    </source>
</evidence>
<name>A0ABU0AUV6_9FIRM</name>
<accession>A0ABU0AUV6</accession>
<dbReference type="EMBL" id="JAUSTN010000005">
    <property type="protein sequence ID" value="MDQ0275036.1"/>
    <property type="molecule type" value="Genomic_DNA"/>
</dbReference>
<gene>
    <name evidence="3" type="ORF">J2S72_001060</name>
</gene>
<keyword evidence="1" id="KW-0408">Iron</keyword>
<dbReference type="SMART" id="SM00899">
    <property type="entry name" value="FeoA"/>
    <property type="match status" value="1"/>
</dbReference>
<comment type="caution">
    <text evidence="3">The sequence shown here is derived from an EMBL/GenBank/DDBJ whole genome shotgun (WGS) entry which is preliminary data.</text>
</comment>